<evidence type="ECO:0000256" key="2">
    <source>
        <dbReference type="ARBA" id="ARBA00022723"/>
    </source>
</evidence>
<reference evidence="9" key="2">
    <citation type="submission" date="2025-08" db="UniProtKB">
        <authorList>
            <consortium name="Ensembl"/>
        </authorList>
    </citation>
    <scope>IDENTIFICATION</scope>
</reference>
<dbReference type="SUPFAM" id="SSF57667">
    <property type="entry name" value="beta-beta-alpha zinc fingers"/>
    <property type="match status" value="3"/>
</dbReference>
<feature type="domain" description="C2H2-type" evidence="8">
    <location>
        <begin position="198"/>
        <end position="220"/>
    </location>
</feature>
<feature type="compositionally biased region" description="Low complexity" evidence="7">
    <location>
        <begin position="455"/>
        <end position="471"/>
    </location>
</feature>
<dbReference type="InterPro" id="IPR003604">
    <property type="entry name" value="Matrin/U1-like-C_Znf_C2H2"/>
</dbReference>
<dbReference type="Gene3D" id="3.30.160.60">
    <property type="entry name" value="Classic Zinc Finger"/>
    <property type="match status" value="3"/>
</dbReference>
<evidence type="ECO:0000256" key="5">
    <source>
        <dbReference type="ARBA" id="ARBA00022833"/>
    </source>
</evidence>
<name>A0AAZ3PFS1_ONCTS</name>
<keyword evidence="2" id="KW-0479">Metal-binding</keyword>
<evidence type="ECO:0000256" key="1">
    <source>
        <dbReference type="ARBA" id="ARBA00004123"/>
    </source>
</evidence>
<dbReference type="GO" id="GO:0003676">
    <property type="term" value="F:nucleic acid binding"/>
    <property type="evidence" value="ECO:0007669"/>
    <property type="project" value="InterPro"/>
</dbReference>
<feature type="compositionally biased region" description="Acidic residues" evidence="7">
    <location>
        <begin position="338"/>
        <end position="354"/>
    </location>
</feature>
<dbReference type="Ensembl" id="ENSOTST00005162418.1">
    <property type="protein sequence ID" value="ENSOTSP00005115305.1"/>
    <property type="gene ID" value="ENSOTSG00005016761.2"/>
</dbReference>
<reference evidence="9" key="3">
    <citation type="submission" date="2025-09" db="UniProtKB">
        <authorList>
            <consortium name="Ensembl"/>
        </authorList>
    </citation>
    <scope>IDENTIFICATION</scope>
</reference>
<keyword evidence="6" id="KW-0539">Nucleus</keyword>
<dbReference type="GeneTree" id="ENSGT00940000160242"/>
<dbReference type="InterPro" id="IPR051845">
    <property type="entry name" value="Znf385"/>
</dbReference>
<dbReference type="InterPro" id="IPR036236">
    <property type="entry name" value="Znf_C2H2_sf"/>
</dbReference>
<dbReference type="InterPro" id="IPR013087">
    <property type="entry name" value="Znf_C2H2_type"/>
</dbReference>
<evidence type="ECO:0000256" key="3">
    <source>
        <dbReference type="ARBA" id="ARBA00022737"/>
    </source>
</evidence>
<protein>
    <recommendedName>
        <fullName evidence="8">C2H2-type domain-containing protein</fullName>
    </recommendedName>
</protein>
<gene>
    <name evidence="9" type="primary">ARID5A</name>
</gene>
<keyword evidence="5" id="KW-0862">Zinc</keyword>
<dbReference type="AlphaFoldDB" id="A0AAZ3PFS1"/>
<dbReference type="Proteomes" id="UP000694402">
    <property type="component" value="Unassembled WGS sequence"/>
</dbReference>
<dbReference type="InterPro" id="IPR022755">
    <property type="entry name" value="Znf_C2H2_jaz"/>
</dbReference>
<evidence type="ECO:0000256" key="4">
    <source>
        <dbReference type="ARBA" id="ARBA00022771"/>
    </source>
</evidence>
<keyword evidence="10" id="KW-1185">Reference proteome</keyword>
<organism evidence="9 10">
    <name type="scientific">Oncorhynchus tshawytscha</name>
    <name type="common">Chinook salmon</name>
    <name type="synonym">Salmo tshawytscha</name>
    <dbReference type="NCBI Taxonomy" id="74940"/>
    <lineage>
        <taxon>Eukaryota</taxon>
        <taxon>Metazoa</taxon>
        <taxon>Chordata</taxon>
        <taxon>Craniata</taxon>
        <taxon>Vertebrata</taxon>
        <taxon>Euteleostomi</taxon>
        <taxon>Actinopterygii</taxon>
        <taxon>Neopterygii</taxon>
        <taxon>Teleostei</taxon>
        <taxon>Protacanthopterygii</taxon>
        <taxon>Salmoniformes</taxon>
        <taxon>Salmonidae</taxon>
        <taxon>Salmoninae</taxon>
        <taxon>Oncorhynchus</taxon>
    </lineage>
</organism>
<feature type="compositionally biased region" description="Low complexity" evidence="7">
    <location>
        <begin position="303"/>
        <end position="323"/>
    </location>
</feature>
<reference evidence="10" key="1">
    <citation type="journal article" date="2018" name="PLoS ONE">
        <title>Chinook salmon (Oncorhynchus tshawytscha) genome and transcriptome.</title>
        <authorList>
            <person name="Christensen K.A."/>
            <person name="Leong J.S."/>
            <person name="Sakhrani D."/>
            <person name="Biagi C.A."/>
            <person name="Minkley D.R."/>
            <person name="Withler R.E."/>
            <person name="Rondeau E.B."/>
            <person name="Koop B.F."/>
            <person name="Devlin R.H."/>
        </authorList>
    </citation>
    <scope>NUCLEOTIDE SEQUENCE [LARGE SCALE GENOMIC DNA]</scope>
</reference>
<feature type="domain" description="C2H2-type" evidence="8">
    <location>
        <begin position="427"/>
        <end position="449"/>
    </location>
</feature>
<dbReference type="SMART" id="SM00355">
    <property type="entry name" value="ZnF_C2H2"/>
    <property type="match status" value="3"/>
</dbReference>
<evidence type="ECO:0000313" key="10">
    <source>
        <dbReference type="Proteomes" id="UP000694402"/>
    </source>
</evidence>
<dbReference type="PANTHER" id="PTHR23067">
    <property type="entry name" value="DOUBLE-STRANDED RNA-BINDING ZINC FINGER PROTEIN"/>
    <property type="match status" value="1"/>
</dbReference>
<dbReference type="GO" id="GO:0005634">
    <property type="term" value="C:nucleus"/>
    <property type="evidence" value="ECO:0007669"/>
    <property type="project" value="UniProtKB-SubCell"/>
</dbReference>
<dbReference type="PROSITE" id="PS00028">
    <property type="entry name" value="ZINC_FINGER_C2H2_1"/>
    <property type="match status" value="2"/>
</dbReference>
<dbReference type="Pfam" id="PF12874">
    <property type="entry name" value="zf-met"/>
    <property type="match status" value="2"/>
</dbReference>
<feature type="region of interest" description="Disordered" evidence="7">
    <location>
        <begin position="303"/>
        <end position="356"/>
    </location>
</feature>
<dbReference type="Pfam" id="PF12171">
    <property type="entry name" value="zf-C2H2_jaz"/>
    <property type="match status" value="1"/>
</dbReference>
<evidence type="ECO:0000256" key="6">
    <source>
        <dbReference type="ARBA" id="ARBA00023242"/>
    </source>
</evidence>
<dbReference type="GO" id="GO:0008270">
    <property type="term" value="F:zinc ion binding"/>
    <property type="evidence" value="ECO:0007669"/>
    <property type="project" value="UniProtKB-KW"/>
</dbReference>
<evidence type="ECO:0000256" key="7">
    <source>
        <dbReference type="SAM" id="MobiDB-lite"/>
    </source>
</evidence>
<dbReference type="PANTHER" id="PTHR23067:SF12">
    <property type="entry name" value="ZINC FINGER PROTEIN 385D"/>
    <property type="match status" value="1"/>
</dbReference>
<keyword evidence="4" id="KW-0863">Zinc-finger</keyword>
<accession>A0AAZ3PFS1</accession>
<dbReference type="SMART" id="SM00451">
    <property type="entry name" value="ZnF_U1"/>
    <property type="match status" value="3"/>
</dbReference>
<evidence type="ECO:0000259" key="8">
    <source>
        <dbReference type="PROSITE" id="PS00028"/>
    </source>
</evidence>
<evidence type="ECO:0000313" key="9">
    <source>
        <dbReference type="Ensembl" id="ENSOTSP00005115305.1"/>
    </source>
</evidence>
<comment type="subcellular location">
    <subcellularLocation>
        <location evidence="1">Nucleus</location>
    </subcellularLocation>
</comment>
<keyword evidence="3" id="KW-0677">Repeat</keyword>
<proteinExistence type="predicted"/>
<sequence>MDVCCKMLIIINKVMSTTRDLASYTPVPIAVSMCYGSLCLIQWSSIYNLCKGHATHGGHQGGSVFWSGGEMKWERHEHGTFRRLEIAPKDEPDLWRSTMFFSEVLADLFGFSHDVKQRGTSFEGNACQNGLLPTLIRPALPTIQQSLGMKQFQLPFPLDTASAVSLFPGFGTMDPVQKAVMHHTFGVPPLTKRRHVSCSVCQLRFNSQSQALAHYKGTKHAKKLKSLDATKCKLRGSVVTKETTNHETPKSINPPAMCYGTDRKDGFPGASPLPLSPVLTLAPTLGSLASSLAPMTSMLPPLAPTLASSPNSSTGTETTSATGWDERASPKPSSPIEPDMEEEQEAETDPETEEEKARRLLYCTLCKMAVNSASQLEAHNSGTKHKTMLEARSGVGSIKSFPRPGVKSKLAPPTKAATGLQNKTFHCEICDVHVNSETQLKQHISSRRHKDRAAGKPAKPKYSPYSKPPKGQATQPVKLTVGKELCQPQITQIMPAHLAALASAAAAMGSAFPGLRSTHAPSHGPTLFQTQTLPAALLRPAPGPVRTSHTQLLFSPY</sequence>
<feature type="region of interest" description="Disordered" evidence="7">
    <location>
        <begin position="441"/>
        <end position="474"/>
    </location>
</feature>
<dbReference type="FunFam" id="3.30.160.60:FF:000293">
    <property type="entry name" value="zinc finger protein 385B isoform X3"/>
    <property type="match status" value="1"/>
</dbReference>